<dbReference type="GO" id="GO:0005737">
    <property type="term" value="C:cytoplasm"/>
    <property type="evidence" value="ECO:0007669"/>
    <property type="project" value="TreeGrafter"/>
</dbReference>
<gene>
    <name evidence="5" type="ORF">MNBD_GAMMA13-2003</name>
</gene>
<dbReference type="PANTHER" id="PTHR11122:SF13">
    <property type="entry name" value="GLUCOSE-6-PHOSPHATE 1-EPIMERASE"/>
    <property type="match status" value="1"/>
</dbReference>
<dbReference type="PIRSF" id="PIRSF016020">
    <property type="entry name" value="PHexose_mutarotase"/>
    <property type="match status" value="1"/>
</dbReference>
<protein>
    <recommendedName>
        <fullName evidence="3">glucose-6-phosphate 1-epimerase</fullName>
        <ecNumber evidence="3">5.1.3.15</ecNumber>
    </recommendedName>
</protein>
<dbReference type="GO" id="GO:0030246">
    <property type="term" value="F:carbohydrate binding"/>
    <property type="evidence" value="ECO:0007669"/>
    <property type="project" value="InterPro"/>
</dbReference>
<dbReference type="Gene3D" id="2.70.98.10">
    <property type="match status" value="1"/>
</dbReference>
<dbReference type="EC" id="5.1.3.15" evidence="3"/>
<dbReference type="CDD" id="cd09020">
    <property type="entry name" value="D-hex-6-P-epi_like"/>
    <property type="match status" value="1"/>
</dbReference>
<evidence type="ECO:0000256" key="3">
    <source>
        <dbReference type="ARBA" id="ARBA00012083"/>
    </source>
</evidence>
<evidence type="ECO:0000313" key="5">
    <source>
        <dbReference type="EMBL" id="VAW77739.1"/>
    </source>
</evidence>
<dbReference type="SUPFAM" id="SSF74650">
    <property type="entry name" value="Galactose mutarotase-like"/>
    <property type="match status" value="1"/>
</dbReference>
<organism evidence="5">
    <name type="scientific">hydrothermal vent metagenome</name>
    <dbReference type="NCBI Taxonomy" id="652676"/>
    <lineage>
        <taxon>unclassified sequences</taxon>
        <taxon>metagenomes</taxon>
        <taxon>ecological metagenomes</taxon>
    </lineage>
</organism>
<dbReference type="InterPro" id="IPR008183">
    <property type="entry name" value="Aldose_1/G6P_1-epimerase"/>
</dbReference>
<proteinExistence type="inferred from homology"/>
<comment type="similarity">
    <text evidence="2">Belongs to the glucose-6-phosphate 1-epimerase family.</text>
</comment>
<dbReference type="EMBL" id="UOFK01000125">
    <property type="protein sequence ID" value="VAW77739.1"/>
    <property type="molecule type" value="Genomic_DNA"/>
</dbReference>
<evidence type="ECO:0000256" key="1">
    <source>
        <dbReference type="ARBA" id="ARBA00001096"/>
    </source>
</evidence>
<accession>A0A3B0YTV5</accession>
<evidence type="ECO:0000256" key="4">
    <source>
        <dbReference type="ARBA" id="ARBA00023235"/>
    </source>
</evidence>
<dbReference type="PANTHER" id="PTHR11122">
    <property type="entry name" value="APOSPORY-ASSOCIATED PROTEIN C-RELATED"/>
    <property type="match status" value="1"/>
</dbReference>
<comment type="catalytic activity">
    <reaction evidence="1">
        <text>alpha-D-glucose 6-phosphate = beta-D-glucose 6-phosphate</text>
        <dbReference type="Rhea" id="RHEA:16249"/>
        <dbReference type="ChEBI" id="CHEBI:58225"/>
        <dbReference type="ChEBI" id="CHEBI:58247"/>
        <dbReference type="EC" id="5.1.3.15"/>
    </reaction>
</comment>
<name>A0A3B0YTV5_9ZZZZ</name>
<dbReference type="InterPro" id="IPR025532">
    <property type="entry name" value="G6P_1-epimerase"/>
</dbReference>
<reference evidence="5" key="1">
    <citation type="submission" date="2018-06" db="EMBL/GenBank/DDBJ databases">
        <authorList>
            <person name="Zhirakovskaya E."/>
        </authorList>
    </citation>
    <scope>NUCLEOTIDE SEQUENCE</scope>
</reference>
<dbReference type="Pfam" id="PF01263">
    <property type="entry name" value="Aldose_epim"/>
    <property type="match status" value="1"/>
</dbReference>
<dbReference type="GO" id="GO:0047938">
    <property type="term" value="F:glucose-6-phosphate 1-epimerase activity"/>
    <property type="evidence" value="ECO:0007669"/>
    <property type="project" value="UniProtKB-EC"/>
</dbReference>
<dbReference type="GO" id="GO:0005975">
    <property type="term" value="P:carbohydrate metabolic process"/>
    <property type="evidence" value="ECO:0007669"/>
    <property type="project" value="InterPro"/>
</dbReference>
<dbReference type="InterPro" id="IPR011013">
    <property type="entry name" value="Gal_mutarotase_sf_dom"/>
</dbReference>
<dbReference type="AlphaFoldDB" id="A0A3B0YTV5"/>
<evidence type="ECO:0000256" key="2">
    <source>
        <dbReference type="ARBA" id="ARBA00005866"/>
    </source>
</evidence>
<dbReference type="InterPro" id="IPR014718">
    <property type="entry name" value="GH-type_carb-bd"/>
</dbReference>
<sequence length="304" mass="33060">MTIIQLNKTYSIPGQLEFIKGQGGFLLAKIDNGKARALISIYAGQVLSFQPVNQAHDLLFVSDTAHYCQGKAIKGGIPICWPWFGPDPEAGGRPAHGFVRNRLWTVRTTEALVDGDTRITLGLVDSAETRSIWPGAFDLSLQVTVGNALRVELLTCNTGNQLFTITQALHSYFNIGAIAQVQVLGLDNVDYLDKAGGGSRNTQTGIIQFDKEVDRIYLETAPGLAIDDAALGRRISITSSGSHTTVVWNPWADIAAKMDDLGDDDYQHFVCVETANAATDSVEIEAGGEYRLSADYFYADQAER</sequence>
<keyword evidence="4" id="KW-0413">Isomerase</keyword>